<feature type="signal peptide" evidence="1">
    <location>
        <begin position="1"/>
        <end position="29"/>
    </location>
</feature>
<gene>
    <name evidence="2" type="ORF">TCAL_03619</name>
</gene>
<feature type="chain" id="PRO_5021856931" description="Protein sleepless" evidence="1">
    <location>
        <begin position="30"/>
        <end position="137"/>
    </location>
</feature>
<evidence type="ECO:0000313" key="2">
    <source>
        <dbReference type="EMBL" id="TRY63700.1"/>
    </source>
</evidence>
<evidence type="ECO:0000256" key="1">
    <source>
        <dbReference type="SAM" id="SignalP"/>
    </source>
</evidence>
<keyword evidence="1" id="KW-0732">Signal</keyword>
<dbReference type="Proteomes" id="UP000318571">
    <property type="component" value="Chromosome 10"/>
</dbReference>
<accession>A0A553NE37</accession>
<comment type="caution">
    <text evidence="2">The sequence shown here is derived from an EMBL/GenBank/DDBJ whole genome shotgun (WGS) entry which is preliminary data.</text>
</comment>
<evidence type="ECO:0000313" key="3">
    <source>
        <dbReference type="Proteomes" id="UP000318571"/>
    </source>
</evidence>
<name>A0A553NE37_TIGCA</name>
<dbReference type="AlphaFoldDB" id="A0A553NE37"/>
<organism evidence="2 3">
    <name type="scientific">Tigriopus californicus</name>
    <name type="common">Marine copepod</name>
    <dbReference type="NCBI Taxonomy" id="6832"/>
    <lineage>
        <taxon>Eukaryota</taxon>
        <taxon>Metazoa</taxon>
        <taxon>Ecdysozoa</taxon>
        <taxon>Arthropoda</taxon>
        <taxon>Crustacea</taxon>
        <taxon>Multicrustacea</taxon>
        <taxon>Hexanauplia</taxon>
        <taxon>Copepoda</taxon>
        <taxon>Harpacticoida</taxon>
        <taxon>Harpacticidae</taxon>
        <taxon>Tigriopus</taxon>
    </lineage>
</organism>
<protein>
    <recommendedName>
        <fullName evidence="4">Protein sleepless</fullName>
    </recommendedName>
</protein>
<dbReference type="EMBL" id="VCGU01000458">
    <property type="protein sequence ID" value="TRY63700.1"/>
    <property type="molecule type" value="Genomic_DNA"/>
</dbReference>
<proteinExistence type="predicted"/>
<keyword evidence="3" id="KW-1185">Reference proteome</keyword>
<sequence>MKLSVKTLPSTLAMIGLAGMTAFWQPIDGLSCWKTPGSSFMNKMDPSRPIEGRVCLDSEKSCQSEMYNVGRHWYVKMGCSTQETAECSTEARGSGSEMISCYCTNDYCNSSSPLKARMTFAFFATSFLFFVQTTYLN</sequence>
<reference evidence="2 3" key="1">
    <citation type="journal article" date="2018" name="Nat. Ecol. Evol.">
        <title>Genomic signatures of mitonuclear coevolution across populations of Tigriopus californicus.</title>
        <authorList>
            <person name="Barreto F.S."/>
            <person name="Watson E.T."/>
            <person name="Lima T.G."/>
            <person name="Willett C.S."/>
            <person name="Edmands S."/>
            <person name="Li W."/>
            <person name="Burton R.S."/>
        </authorList>
    </citation>
    <scope>NUCLEOTIDE SEQUENCE [LARGE SCALE GENOMIC DNA]</scope>
    <source>
        <strain evidence="2 3">San Diego</strain>
    </source>
</reference>
<evidence type="ECO:0008006" key="4">
    <source>
        <dbReference type="Google" id="ProtNLM"/>
    </source>
</evidence>